<evidence type="ECO:0000313" key="16">
    <source>
        <dbReference type="EMBL" id="HEA87622.1"/>
    </source>
</evidence>
<keyword evidence="8 13" id="KW-0418">Kinase</keyword>
<comment type="similarity">
    <text evidence="4 13">Belongs to the aspartokinase family.</text>
</comment>
<dbReference type="InterPro" id="IPR036393">
    <property type="entry name" value="AceGlu_kinase-like_sf"/>
</dbReference>
<dbReference type="InterPro" id="IPR001341">
    <property type="entry name" value="Asp_kinase"/>
</dbReference>
<dbReference type="Gene3D" id="3.30.2130.10">
    <property type="entry name" value="VC0802-like"/>
    <property type="match status" value="1"/>
</dbReference>
<sequence>MALIVQKYGGSSVADIERIRNVARRIVARRRRGDRIVVVVSAMGETTDRLMELACKVNPEPNPRELDMLLTAGERQAMALLALAIMGYGIEAQSFTGSQVGIITDRFHTDARIQEIRLFRITDALREGRIPIVAGFQGMSEEREITTLGRGGSDVTAVALAAALRADGCEFYKDVDGIFTENPFEFPAVRHVKEITFTELAELAQAGSEVIHPRACALAEKYRVPLKISSSFNQKRGTMVVEKRMVKMEKAFVRAIAHQHKLARIALIDVTKKQRCLHQVITRLAAARIPVLFFSHGIAHNNRFDLSFIIPEPDRKRAEEILTGLLNEVRAAKLDIADDLASVSLVGPGVGNDPEIISGTLDTLHQAQIHLEAFALNATRLTCFLRRSQLRLAITALLARFRLTRES</sequence>
<keyword evidence="10" id="KW-0457">Lysine biosynthesis</keyword>
<dbReference type="AlphaFoldDB" id="A0A7C3EL75"/>
<name>A0A7C3EL75_UNCW3</name>
<evidence type="ECO:0000259" key="15">
    <source>
        <dbReference type="Pfam" id="PF00696"/>
    </source>
</evidence>
<dbReference type="NCBIfam" id="NF005154">
    <property type="entry name" value="PRK06635.1-2"/>
    <property type="match status" value="1"/>
</dbReference>
<evidence type="ECO:0000256" key="9">
    <source>
        <dbReference type="ARBA" id="ARBA00022840"/>
    </source>
</evidence>
<dbReference type="EMBL" id="DSLG01000007">
    <property type="protein sequence ID" value="HEA87622.1"/>
    <property type="molecule type" value="Genomic_DNA"/>
</dbReference>
<dbReference type="GO" id="GO:0009089">
    <property type="term" value="P:lysine biosynthetic process via diaminopimelate"/>
    <property type="evidence" value="ECO:0007669"/>
    <property type="project" value="UniProtKB-UniPathway"/>
</dbReference>
<feature type="binding site" evidence="12">
    <location>
        <position position="47"/>
    </location>
    <ligand>
        <name>substrate</name>
    </ligand>
</feature>
<evidence type="ECO:0000256" key="6">
    <source>
        <dbReference type="ARBA" id="ARBA00022679"/>
    </source>
</evidence>
<evidence type="ECO:0000256" key="4">
    <source>
        <dbReference type="ARBA" id="ARBA00010122"/>
    </source>
</evidence>
<dbReference type="Pfam" id="PF00696">
    <property type="entry name" value="AA_kinase"/>
    <property type="match status" value="1"/>
</dbReference>
<organism evidence="17">
    <name type="scientific">candidate division WOR-3 bacterium</name>
    <dbReference type="NCBI Taxonomy" id="2052148"/>
    <lineage>
        <taxon>Bacteria</taxon>
        <taxon>Bacteria division WOR-3</taxon>
    </lineage>
</organism>
<comment type="pathway">
    <text evidence="2 14">Amino-acid biosynthesis; L-methionine biosynthesis via de novo pathway; L-homoserine from L-aspartate: step 1/3.</text>
</comment>
<gene>
    <name evidence="16" type="ORF">ENP94_06410</name>
    <name evidence="17" type="ORF">ENS16_00045</name>
</gene>
<dbReference type="CDD" id="cd04261">
    <property type="entry name" value="AAK_AKii-LysC-BS"/>
    <property type="match status" value="1"/>
</dbReference>
<evidence type="ECO:0000256" key="12">
    <source>
        <dbReference type="PIRSR" id="PIRSR000726-1"/>
    </source>
</evidence>
<evidence type="ECO:0000313" key="17">
    <source>
        <dbReference type="EMBL" id="HFJ53075.1"/>
    </source>
</evidence>
<evidence type="ECO:0000256" key="5">
    <source>
        <dbReference type="ARBA" id="ARBA00022605"/>
    </source>
</evidence>
<dbReference type="SUPFAM" id="SSF55021">
    <property type="entry name" value="ACT-like"/>
    <property type="match status" value="2"/>
</dbReference>
<dbReference type="Gene3D" id="3.40.1160.10">
    <property type="entry name" value="Acetylglutamate kinase-like"/>
    <property type="match status" value="1"/>
</dbReference>
<dbReference type="UniPathway" id="UPA00050">
    <property type="reaction ID" value="UER00461"/>
</dbReference>
<evidence type="ECO:0000256" key="7">
    <source>
        <dbReference type="ARBA" id="ARBA00022741"/>
    </source>
</evidence>
<dbReference type="PROSITE" id="PS00324">
    <property type="entry name" value="ASPARTOKINASE"/>
    <property type="match status" value="1"/>
</dbReference>
<proteinExistence type="inferred from homology"/>
<dbReference type="GO" id="GO:0009090">
    <property type="term" value="P:homoserine biosynthetic process"/>
    <property type="evidence" value="ECO:0007669"/>
    <property type="project" value="TreeGrafter"/>
</dbReference>
<keyword evidence="9 12" id="KW-0067">ATP-binding</keyword>
<dbReference type="GO" id="GO:0005524">
    <property type="term" value="F:ATP binding"/>
    <property type="evidence" value="ECO:0007669"/>
    <property type="project" value="UniProtKB-KW"/>
</dbReference>
<accession>A0A7C3EL75</accession>
<dbReference type="NCBIfam" id="TIGR00657">
    <property type="entry name" value="asp_kinases"/>
    <property type="match status" value="1"/>
</dbReference>
<evidence type="ECO:0000256" key="13">
    <source>
        <dbReference type="RuleBase" id="RU003448"/>
    </source>
</evidence>
<dbReference type="UniPathway" id="UPA00034">
    <property type="reaction ID" value="UER00015"/>
</dbReference>
<dbReference type="UniPathway" id="UPA00051">
    <property type="reaction ID" value="UER00462"/>
</dbReference>
<dbReference type="InterPro" id="IPR041740">
    <property type="entry name" value="AKii-LysC-BS"/>
</dbReference>
<feature type="domain" description="Aspartate/glutamate/uridylate kinase" evidence="15">
    <location>
        <begin position="3"/>
        <end position="228"/>
    </location>
</feature>
<evidence type="ECO:0000256" key="3">
    <source>
        <dbReference type="ARBA" id="ARBA00005139"/>
    </source>
</evidence>
<dbReference type="PIRSF" id="PIRSF000726">
    <property type="entry name" value="Asp_kin"/>
    <property type="match status" value="1"/>
</dbReference>
<dbReference type="CDD" id="cd04868">
    <property type="entry name" value="ACT_AK-like"/>
    <property type="match status" value="1"/>
</dbReference>
<protein>
    <recommendedName>
        <fullName evidence="13">Aspartokinase</fullName>
        <ecNumber evidence="13">2.7.2.4</ecNumber>
    </recommendedName>
</protein>
<dbReference type="FunFam" id="3.40.1160.10:FF:000002">
    <property type="entry name" value="Aspartokinase"/>
    <property type="match status" value="1"/>
</dbReference>
<dbReference type="InterPro" id="IPR018042">
    <property type="entry name" value="Aspartate_kinase_CS"/>
</dbReference>
<feature type="binding site" evidence="12">
    <location>
        <begin position="7"/>
        <end position="10"/>
    </location>
    <ligand>
        <name>ATP</name>
        <dbReference type="ChEBI" id="CHEBI:30616"/>
    </ligand>
</feature>
<comment type="pathway">
    <text evidence="1 14">Amino-acid biosynthesis; L-lysine biosynthesis via DAP pathway; (S)-tetrahydrodipicolinate from L-aspartate: step 1/4.</text>
</comment>
<dbReference type="GO" id="GO:0004072">
    <property type="term" value="F:aspartate kinase activity"/>
    <property type="evidence" value="ECO:0007669"/>
    <property type="project" value="UniProtKB-EC"/>
</dbReference>
<dbReference type="SUPFAM" id="SSF53633">
    <property type="entry name" value="Carbamate kinase-like"/>
    <property type="match status" value="1"/>
</dbReference>
<dbReference type="GO" id="GO:0005829">
    <property type="term" value="C:cytosol"/>
    <property type="evidence" value="ECO:0007669"/>
    <property type="project" value="TreeGrafter"/>
</dbReference>
<comment type="caution">
    <text evidence="17">The sequence shown here is derived from an EMBL/GenBank/DDBJ whole genome shotgun (WGS) entry which is preliminary data.</text>
</comment>
<dbReference type="NCBIfam" id="NF005155">
    <property type="entry name" value="PRK06635.1-4"/>
    <property type="match status" value="1"/>
</dbReference>
<comment type="catalytic activity">
    <reaction evidence="11 13">
        <text>L-aspartate + ATP = 4-phospho-L-aspartate + ADP</text>
        <dbReference type="Rhea" id="RHEA:23776"/>
        <dbReference type="ChEBI" id="CHEBI:29991"/>
        <dbReference type="ChEBI" id="CHEBI:30616"/>
        <dbReference type="ChEBI" id="CHEBI:57535"/>
        <dbReference type="ChEBI" id="CHEBI:456216"/>
        <dbReference type="EC" id="2.7.2.4"/>
    </reaction>
</comment>
<dbReference type="EC" id="2.7.2.4" evidence="13"/>
<evidence type="ECO:0000256" key="10">
    <source>
        <dbReference type="ARBA" id="ARBA00023154"/>
    </source>
</evidence>
<dbReference type="InterPro" id="IPR005260">
    <property type="entry name" value="Asp_kin_monofn"/>
</dbReference>
<evidence type="ECO:0000256" key="14">
    <source>
        <dbReference type="RuleBase" id="RU004249"/>
    </source>
</evidence>
<evidence type="ECO:0000256" key="1">
    <source>
        <dbReference type="ARBA" id="ARBA00004766"/>
    </source>
</evidence>
<reference evidence="17" key="1">
    <citation type="journal article" date="2020" name="mSystems">
        <title>Genome- and Community-Level Interaction Insights into Carbon Utilization and Element Cycling Functions of Hydrothermarchaeota in Hydrothermal Sediment.</title>
        <authorList>
            <person name="Zhou Z."/>
            <person name="Liu Y."/>
            <person name="Xu W."/>
            <person name="Pan J."/>
            <person name="Luo Z.H."/>
            <person name="Li M."/>
        </authorList>
    </citation>
    <scope>NUCLEOTIDE SEQUENCE [LARGE SCALE GENOMIC DNA]</scope>
    <source>
        <strain evidence="16">SpSt-265</strain>
        <strain evidence="17">SpSt-465</strain>
    </source>
</reference>
<dbReference type="GO" id="GO:0009088">
    <property type="term" value="P:threonine biosynthetic process"/>
    <property type="evidence" value="ECO:0007669"/>
    <property type="project" value="UniProtKB-UniPathway"/>
</dbReference>
<dbReference type="InterPro" id="IPR001048">
    <property type="entry name" value="Asp/Glu/Uridylate_kinase"/>
</dbReference>
<dbReference type="PANTHER" id="PTHR21499">
    <property type="entry name" value="ASPARTATE KINASE"/>
    <property type="match status" value="1"/>
</dbReference>
<feature type="binding site" evidence="12">
    <location>
        <position position="74"/>
    </location>
    <ligand>
        <name>substrate</name>
    </ligand>
</feature>
<dbReference type="EMBL" id="DSTU01000001">
    <property type="protein sequence ID" value="HFJ53075.1"/>
    <property type="molecule type" value="Genomic_DNA"/>
</dbReference>
<dbReference type="InterPro" id="IPR045865">
    <property type="entry name" value="ACT-like_dom_sf"/>
</dbReference>
<evidence type="ECO:0000256" key="2">
    <source>
        <dbReference type="ARBA" id="ARBA00004986"/>
    </source>
</evidence>
<keyword evidence="6 13" id="KW-0808">Transferase</keyword>
<keyword evidence="7 12" id="KW-0547">Nucleotide-binding</keyword>
<comment type="pathway">
    <text evidence="3 14">Amino-acid biosynthesis; L-threonine biosynthesis; L-threonine from L-aspartate: step 1/5.</text>
</comment>
<evidence type="ECO:0000256" key="11">
    <source>
        <dbReference type="ARBA" id="ARBA00047872"/>
    </source>
</evidence>
<dbReference type="PANTHER" id="PTHR21499:SF3">
    <property type="entry name" value="ASPARTOKINASE"/>
    <property type="match status" value="1"/>
</dbReference>
<keyword evidence="5 14" id="KW-0028">Amino-acid biosynthesis</keyword>
<evidence type="ECO:0000256" key="8">
    <source>
        <dbReference type="ARBA" id="ARBA00022777"/>
    </source>
</evidence>